<sequence length="118" mass="13688">MWTLGDYEAGLWLLEHWISHDEVLCDLSFLSSYLVPVAFHPFEYDTMYLGFGKSILSYNTISKLSKLIVLRNPVTILCFPCVQSRLRKPLLKFNKIKCHLLNSNKIKCDTSKTFVIDL</sequence>
<evidence type="ECO:0000313" key="1">
    <source>
        <dbReference type="EMBL" id="KAL3535231.1"/>
    </source>
</evidence>
<dbReference type="AlphaFoldDB" id="A0ABD3AVM2"/>
<dbReference type="EMBL" id="JBJUIK010000002">
    <property type="protein sequence ID" value="KAL3535231.1"/>
    <property type="molecule type" value="Genomic_DNA"/>
</dbReference>
<dbReference type="Proteomes" id="UP001630127">
    <property type="component" value="Unassembled WGS sequence"/>
</dbReference>
<evidence type="ECO:0000313" key="2">
    <source>
        <dbReference type="Proteomes" id="UP001630127"/>
    </source>
</evidence>
<comment type="caution">
    <text evidence="1">The sequence shown here is derived from an EMBL/GenBank/DDBJ whole genome shotgun (WGS) entry which is preliminary data.</text>
</comment>
<reference evidence="1 2" key="1">
    <citation type="submission" date="2024-11" db="EMBL/GenBank/DDBJ databases">
        <title>A near-complete genome assembly of Cinchona calisaya.</title>
        <authorList>
            <person name="Lian D.C."/>
            <person name="Zhao X.W."/>
            <person name="Wei L."/>
        </authorList>
    </citation>
    <scope>NUCLEOTIDE SEQUENCE [LARGE SCALE GENOMIC DNA]</scope>
    <source>
        <tissue evidence="1">Nenye</tissue>
    </source>
</reference>
<name>A0ABD3AVM2_9GENT</name>
<accession>A0ABD3AVM2</accession>
<protein>
    <submittedName>
        <fullName evidence="1">Uncharacterized protein</fullName>
    </submittedName>
</protein>
<keyword evidence="2" id="KW-1185">Reference proteome</keyword>
<organism evidence="1 2">
    <name type="scientific">Cinchona calisaya</name>
    <dbReference type="NCBI Taxonomy" id="153742"/>
    <lineage>
        <taxon>Eukaryota</taxon>
        <taxon>Viridiplantae</taxon>
        <taxon>Streptophyta</taxon>
        <taxon>Embryophyta</taxon>
        <taxon>Tracheophyta</taxon>
        <taxon>Spermatophyta</taxon>
        <taxon>Magnoliopsida</taxon>
        <taxon>eudicotyledons</taxon>
        <taxon>Gunneridae</taxon>
        <taxon>Pentapetalae</taxon>
        <taxon>asterids</taxon>
        <taxon>lamiids</taxon>
        <taxon>Gentianales</taxon>
        <taxon>Rubiaceae</taxon>
        <taxon>Cinchonoideae</taxon>
        <taxon>Cinchoneae</taxon>
        <taxon>Cinchona</taxon>
    </lineage>
</organism>
<proteinExistence type="predicted"/>
<gene>
    <name evidence="1" type="ORF">ACH5RR_003692</name>
</gene>